<name>A0A179D3L3_9BACT</name>
<dbReference type="Gene3D" id="3.80.30.20">
    <property type="entry name" value="tm_1862 like domain"/>
    <property type="match status" value="1"/>
</dbReference>
<dbReference type="NCBIfam" id="TIGR03960">
    <property type="entry name" value="rSAM_fuse_unch"/>
    <property type="match status" value="1"/>
</dbReference>
<dbReference type="GO" id="GO:0003824">
    <property type="term" value="F:catalytic activity"/>
    <property type="evidence" value="ECO:0007669"/>
    <property type="project" value="InterPro"/>
</dbReference>
<dbReference type="InterPro" id="IPR007197">
    <property type="entry name" value="rSAM"/>
</dbReference>
<dbReference type="PANTHER" id="PTHR42731">
    <property type="entry name" value="SLL1084 PROTEIN"/>
    <property type="match status" value="1"/>
</dbReference>
<dbReference type="STRING" id="999894.TDIS_1342"/>
<protein>
    <submittedName>
        <fullName evidence="2">Fe-S oxidoreductase</fullName>
    </submittedName>
</protein>
<dbReference type="PANTHER" id="PTHR42731:SF1">
    <property type="entry name" value="RADICAL SAM DOMAIN PROTEIN"/>
    <property type="match status" value="1"/>
</dbReference>
<dbReference type="EMBL" id="LWLG01000009">
    <property type="protein sequence ID" value="OAQ20573.1"/>
    <property type="molecule type" value="Genomic_DNA"/>
</dbReference>
<dbReference type="SMART" id="SM00729">
    <property type="entry name" value="Elp3"/>
    <property type="match status" value="1"/>
</dbReference>
<dbReference type="SFLD" id="SFLDG01082">
    <property type="entry name" value="B12-binding_domain_containing"/>
    <property type="match status" value="1"/>
</dbReference>
<dbReference type="PATRIC" id="fig|999894.6.peg.1340"/>
<dbReference type="PROSITE" id="PS51918">
    <property type="entry name" value="RADICAL_SAM"/>
    <property type="match status" value="1"/>
</dbReference>
<dbReference type="Pfam" id="PF04055">
    <property type="entry name" value="Radical_SAM"/>
    <property type="match status" value="1"/>
</dbReference>
<proteinExistence type="predicted"/>
<dbReference type="InterPro" id="IPR018768">
    <property type="entry name" value="DUF2344"/>
</dbReference>
<dbReference type="Proteomes" id="UP000078390">
    <property type="component" value="Unassembled WGS sequence"/>
</dbReference>
<dbReference type="GO" id="GO:0051536">
    <property type="term" value="F:iron-sulfur cluster binding"/>
    <property type="evidence" value="ECO:0007669"/>
    <property type="project" value="InterPro"/>
</dbReference>
<dbReference type="OrthoDB" id="9806827at2"/>
<evidence type="ECO:0000259" key="1">
    <source>
        <dbReference type="PROSITE" id="PS51918"/>
    </source>
</evidence>
<dbReference type="CDD" id="cd01335">
    <property type="entry name" value="Radical_SAM"/>
    <property type="match status" value="1"/>
</dbReference>
<dbReference type="NCBIfam" id="TIGR03936">
    <property type="entry name" value="sam_1_link_chp"/>
    <property type="match status" value="1"/>
</dbReference>
<dbReference type="RefSeq" id="WP_068670594.1">
    <property type="nucleotide sequence ID" value="NZ_LWLG01000009.1"/>
</dbReference>
<sequence>MYPFELLYRIRRPTRYFDREVNAFRKPWEEAGVRFCLVYPDLYEIGMSHIGLHILYLILNSREGYLADRAYVPARDLEDLLRRRRLPLLSLEHGRPLRDFDVVGISYPYELCAANIVTVLELSGIPVFARDRKEGDPLVLGGGSAMANPEPVADFYDAIIFGDGEEAILEIAECVKDWKAAHGNRDELLRALVRIPGVYVPRFFRPLYENERFRGLEPLLPGYEKVRRRIVSDLDRVFYPWRPPVPWAEIAHDRLSVEISRGCTRGCRFCQASSIYRPVRERSVERVLEMTEEGVKSTGFEEVSLLSLSAGDYTALEALVRALYIRFGEDRVAISLPSVRVGSLTPGILEVLSRLRRTGLTLAPEAGTERLRRVINKGISEEELFRGAELARNLGWRDIKLYFMIGLPTETEEDVRAIAELAKRVSEKSRGLAVTVSVSTFVPKPHTPFQWERQMDIPETREKLKLLKRLVRGRRLKLKWHLPEQSFLEGVLSRGDRRLSELIFGAHRAGARLDGWSEEFRLRHWLSAAEALGIRLSEYLRERDPEEILPWDHLDCGLDKKFLLSERERAYRGEISLDCRFERCLKCGVCGKEVRNVLRPKEAESLPLPEISIAEDVYWYRVKYVKKGVFQFLSQLEITRAFERALRRSGLPLAFTRGFHPHPKLSFGRALPVGIESEGEVMALALRERLGSEEVLARLAKVLPQGLSPVEVEPVTSPEIREEEALFAVKVPEGFKIEEEVLEERLALPLEVMRKGKRRSLDLREFVPGIEISNGTLLFRLKFREGGLRPEEAAAHLLGVSREEVFSWGLKKLDSKA</sequence>
<accession>A0A179D3L3</accession>
<organism evidence="2 3">
    <name type="scientific">Thermosulfurimonas dismutans</name>
    <dbReference type="NCBI Taxonomy" id="999894"/>
    <lineage>
        <taxon>Bacteria</taxon>
        <taxon>Pseudomonadati</taxon>
        <taxon>Thermodesulfobacteriota</taxon>
        <taxon>Thermodesulfobacteria</taxon>
        <taxon>Thermodesulfobacteriales</taxon>
        <taxon>Thermodesulfobacteriaceae</taxon>
        <taxon>Thermosulfurimonas</taxon>
    </lineage>
</organism>
<dbReference type="InterPro" id="IPR045784">
    <property type="entry name" value="Radical_SAM_N2"/>
</dbReference>
<dbReference type="InterPro" id="IPR058240">
    <property type="entry name" value="rSAM_sf"/>
</dbReference>
<dbReference type="Pfam" id="PF19864">
    <property type="entry name" value="Radical_SAM_N2"/>
    <property type="match status" value="1"/>
</dbReference>
<dbReference type="Pfam" id="PF10105">
    <property type="entry name" value="DUF2344"/>
    <property type="match status" value="1"/>
</dbReference>
<reference evidence="2 3" key="1">
    <citation type="submission" date="2016-04" db="EMBL/GenBank/DDBJ databases">
        <title>Genome analysis of Thermosulfurimonas dismutans, the first thermophilic sulfur-disproportionating bacterium of the phylum Thermodesulfobacteria.</title>
        <authorList>
            <person name="Mardanov A.V."/>
            <person name="Beletsky A.V."/>
            <person name="Kadnikov V.V."/>
            <person name="Slobodkin A.I."/>
            <person name="Ravin N.V."/>
        </authorList>
    </citation>
    <scope>NUCLEOTIDE SEQUENCE [LARGE SCALE GENOMIC DNA]</scope>
    <source>
        <strain evidence="2 3">S95</strain>
    </source>
</reference>
<dbReference type="InterPro" id="IPR023404">
    <property type="entry name" value="rSAM_horseshoe"/>
</dbReference>
<dbReference type="InterPro" id="IPR023862">
    <property type="entry name" value="CHP03960_rSAM"/>
</dbReference>
<evidence type="ECO:0000313" key="2">
    <source>
        <dbReference type="EMBL" id="OAQ20573.1"/>
    </source>
</evidence>
<comment type="caution">
    <text evidence="2">The sequence shown here is derived from an EMBL/GenBank/DDBJ whole genome shotgun (WGS) entry which is preliminary data.</text>
</comment>
<dbReference type="InterPro" id="IPR006638">
    <property type="entry name" value="Elp3/MiaA/NifB-like_rSAM"/>
</dbReference>
<dbReference type="AlphaFoldDB" id="A0A179D3L3"/>
<feature type="domain" description="Radical SAM core" evidence="1">
    <location>
        <begin position="249"/>
        <end position="482"/>
    </location>
</feature>
<keyword evidence="3" id="KW-1185">Reference proteome</keyword>
<gene>
    <name evidence="2" type="ORF">TDIS_1342</name>
</gene>
<dbReference type="SFLD" id="SFLDS00029">
    <property type="entry name" value="Radical_SAM"/>
    <property type="match status" value="1"/>
</dbReference>
<dbReference type="SUPFAM" id="SSF102114">
    <property type="entry name" value="Radical SAM enzymes"/>
    <property type="match status" value="1"/>
</dbReference>
<evidence type="ECO:0000313" key="3">
    <source>
        <dbReference type="Proteomes" id="UP000078390"/>
    </source>
</evidence>